<evidence type="ECO:0000313" key="1">
    <source>
        <dbReference type="EMBL" id="KAF9654005.1"/>
    </source>
</evidence>
<proteinExistence type="predicted"/>
<comment type="caution">
    <text evidence="1">The sequence shown here is derived from an EMBL/GenBank/DDBJ whole genome shotgun (WGS) entry which is preliminary data.</text>
</comment>
<organism evidence="1 2">
    <name type="scientific">Thelephora ganbajun</name>
    <name type="common">Ganba fungus</name>
    <dbReference type="NCBI Taxonomy" id="370292"/>
    <lineage>
        <taxon>Eukaryota</taxon>
        <taxon>Fungi</taxon>
        <taxon>Dikarya</taxon>
        <taxon>Basidiomycota</taxon>
        <taxon>Agaricomycotina</taxon>
        <taxon>Agaricomycetes</taxon>
        <taxon>Thelephorales</taxon>
        <taxon>Thelephoraceae</taxon>
        <taxon>Thelephora</taxon>
    </lineage>
</organism>
<name>A0ACB6ZW10_THEGA</name>
<gene>
    <name evidence="1" type="ORF">BDM02DRAFT_3086356</name>
</gene>
<sequence>MPTPDPSGARGHQSKSPSWDLLASYRKLEHSYEEFDTRNASEKYLAFADGDVPNTAFVRFYHYLLNVSIVTRWIIFIVPVLAILWIPGILHFTAYPDGNIWGIGLLWWSIWLSVVWVGWWVCLAFSKVFPSFLRRTIGLVAVDSRRYIDWLEVLHRYVSLTAWTVTVWITYQPLLNRRQSNGASDNSKKIISLLGRLLFAFFLCALVLFLEKLSIQFIAEKFHERSYAERIADQKAAVKILVTLYRHSRDIPGRTDTMRDGGAADKRSSVSATRFFKKALKGVRYAATTTTTAFGNVASEITGSSVLQPNSPLAMVKTALESANRSRLLARRLFYSFTKPGVDYLLLEDVAKFFPTPEDAEAAWNLLDKDGNGDVTRDEMEMTCMQCHREQLSIEHSMRDLDSAVGRLDNIFMSLYGIIVFLIIAVALEAQFLTLITGAGTIILGLSWLIGGSLAEVLASIIFLFIKHPYDVGDRIKVDTEAYTVKEIRLLSTIFLAGDNALVQAPHTVLNGKFIINFRRSPEMSEPFTFDVAYATSFEQIEALRGRMIAFLSNERRDYAAVFDVVVLDIPNQEKMTLRVDIKYKSNAQQGALKAKRKNRWICALKAALADNKIYGPGGNPNATPPPSRHALVPWELISEQDKREEAGSHQTPPGGIQEPRIPVTNWNLTDSNIVLVDGGGDVFDEGSEVCDSSHLDFDAIF</sequence>
<dbReference type="Proteomes" id="UP000886501">
    <property type="component" value="Unassembled WGS sequence"/>
</dbReference>
<reference evidence="1" key="2">
    <citation type="journal article" date="2020" name="Nat. Commun.">
        <title>Large-scale genome sequencing of mycorrhizal fungi provides insights into the early evolution of symbiotic traits.</title>
        <authorList>
            <person name="Miyauchi S."/>
            <person name="Kiss E."/>
            <person name="Kuo A."/>
            <person name="Drula E."/>
            <person name="Kohler A."/>
            <person name="Sanchez-Garcia M."/>
            <person name="Morin E."/>
            <person name="Andreopoulos B."/>
            <person name="Barry K.W."/>
            <person name="Bonito G."/>
            <person name="Buee M."/>
            <person name="Carver A."/>
            <person name="Chen C."/>
            <person name="Cichocki N."/>
            <person name="Clum A."/>
            <person name="Culley D."/>
            <person name="Crous P.W."/>
            <person name="Fauchery L."/>
            <person name="Girlanda M."/>
            <person name="Hayes R.D."/>
            <person name="Keri Z."/>
            <person name="LaButti K."/>
            <person name="Lipzen A."/>
            <person name="Lombard V."/>
            <person name="Magnuson J."/>
            <person name="Maillard F."/>
            <person name="Murat C."/>
            <person name="Nolan M."/>
            <person name="Ohm R.A."/>
            <person name="Pangilinan J."/>
            <person name="Pereira M.F."/>
            <person name="Perotto S."/>
            <person name="Peter M."/>
            <person name="Pfister S."/>
            <person name="Riley R."/>
            <person name="Sitrit Y."/>
            <person name="Stielow J.B."/>
            <person name="Szollosi G."/>
            <person name="Zifcakova L."/>
            <person name="Stursova M."/>
            <person name="Spatafora J.W."/>
            <person name="Tedersoo L."/>
            <person name="Vaario L.M."/>
            <person name="Yamada A."/>
            <person name="Yan M."/>
            <person name="Wang P."/>
            <person name="Xu J."/>
            <person name="Bruns T."/>
            <person name="Baldrian P."/>
            <person name="Vilgalys R."/>
            <person name="Dunand C."/>
            <person name="Henrissat B."/>
            <person name="Grigoriev I.V."/>
            <person name="Hibbett D."/>
            <person name="Nagy L.G."/>
            <person name="Martin F.M."/>
        </authorList>
    </citation>
    <scope>NUCLEOTIDE SEQUENCE</scope>
    <source>
        <strain evidence="1">P2</strain>
    </source>
</reference>
<evidence type="ECO:0000313" key="2">
    <source>
        <dbReference type="Proteomes" id="UP000886501"/>
    </source>
</evidence>
<accession>A0ACB6ZW10</accession>
<protein>
    <submittedName>
        <fullName evidence="1">Uncharacterized protein</fullName>
    </submittedName>
</protein>
<reference evidence="1" key="1">
    <citation type="submission" date="2019-10" db="EMBL/GenBank/DDBJ databases">
        <authorList>
            <consortium name="DOE Joint Genome Institute"/>
            <person name="Kuo A."/>
            <person name="Miyauchi S."/>
            <person name="Kiss E."/>
            <person name="Drula E."/>
            <person name="Kohler A."/>
            <person name="Sanchez-Garcia M."/>
            <person name="Andreopoulos B."/>
            <person name="Barry K.W."/>
            <person name="Bonito G."/>
            <person name="Buee M."/>
            <person name="Carver A."/>
            <person name="Chen C."/>
            <person name="Cichocki N."/>
            <person name="Clum A."/>
            <person name="Culley D."/>
            <person name="Crous P.W."/>
            <person name="Fauchery L."/>
            <person name="Girlanda M."/>
            <person name="Hayes R."/>
            <person name="Keri Z."/>
            <person name="Labutti K."/>
            <person name="Lipzen A."/>
            <person name="Lombard V."/>
            <person name="Magnuson J."/>
            <person name="Maillard F."/>
            <person name="Morin E."/>
            <person name="Murat C."/>
            <person name="Nolan M."/>
            <person name="Ohm R."/>
            <person name="Pangilinan J."/>
            <person name="Pereira M."/>
            <person name="Perotto S."/>
            <person name="Peter M."/>
            <person name="Riley R."/>
            <person name="Sitrit Y."/>
            <person name="Stielow B."/>
            <person name="Szollosi G."/>
            <person name="Zifcakova L."/>
            <person name="Stursova M."/>
            <person name="Spatafora J.W."/>
            <person name="Tedersoo L."/>
            <person name="Vaario L.-M."/>
            <person name="Yamada A."/>
            <person name="Yan M."/>
            <person name="Wang P."/>
            <person name="Xu J."/>
            <person name="Bruns T."/>
            <person name="Baldrian P."/>
            <person name="Vilgalys R."/>
            <person name="Henrissat B."/>
            <person name="Grigoriev I.V."/>
            <person name="Hibbett D."/>
            <person name="Nagy L.G."/>
            <person name="Martin F.M."/>
        </authorList>
    </citation>
    <scope>NUCLEOTIDE SEQUENCE</scope>
    <source>
        <strain evidence="1">P2</strain>
    </source>
</reference>
<dbReference type="EMBL" id="MU117962">
    <property type="protein sequence ID" value="KAF9654005.1"/>
    <property type="molecule type" value="Genomic_DNA"/>
</dbReference>
<keyword evidence="2" id="KW-1185">Reference proteome</keyword>